<protein>
    <submittedName>
        <fullName evidence="1">Contig59, whole genome shotgun sequence</fullName>
    </submittedName>
</protein>
<keyword evidence="2" id="KW-1185">Reference proteome</keyword>
<dbReference type="AlphaFoldDB" id="A0A0D0ITE2"/>
<comment type="caution">
    <text evidence="1">The sequence shown here is derived from an EMBL/GenBank/DDBJ whole genome shotgun (WGS) entry which is preliminary data.</text>
</comment>
<dbReference type="EMBL" id="JXQK01000059">
    <property type="protein sequence ID" value="KIP62026.1"/>
    <property type="molecule type" value="Genomic_DNA"/>
</dbReference>
<accession>A0A0D0ITE2</accession>
<dbReference type="STRING" id="1602171.ST44_07870"/>
<gene>
    <name evidence="1" type="ORF">ST44_07870</name>
</gene>
<dbReference type="Proteomes" id="UP000032046">
    <property type="component" value="Unassembled WGS sequence"/>
</dbReference>
<sequence>MAKLPLQKNSFSRAIKDMTENVMYNNKRWGGLVQTGILSQYVNKRSLHHSRKDRTYLAKCLVLPNTFWQGLIESP</sequence>
<evidence type="ECO:0000313" key="2">
    <source>
        <dbReference type="Proteomes" id="UP000032046"/>
    </source>
</evidence>
<organism evidence="1 2">
    <name type="scientific">Prevotella pectinovora</name>
    <dbReference type="NCBI Taxonomy" id="1602169"/>
    <lineage>
        <taxon>Bacteria</taxon>
        <taxon>Pseudomonadati</taxon>
        <taxon>Bacteroidota</taxon>
        <taxon>Bacteroidia</taxon>
        <taxon>Bacteroidales</taxon>
        <taxon>Prevotellaceae</taxon>
        <taxon>Prevotella</taxon>
    </lineage>
</organism>
<proteinExistence type="predicted"/>
<reference evidence="1 2" key="1">
    <citation type="submission" date="2015-01" db="EMBL/GenBank/DDBJ databases">
        <title>Comparative genomics of non-oral Prevotella species.</title>
        <authorList>
            <person name="Accetto T."/>
            <person name="Nograsek B."/>
            <person name="Avgustin G."/>
        </authorList>
    </citation>
    <scope>NUCLEOTIDE SEQUENCE [LARGE SCALE GENOMIC DNA]</scope>
    <source>
        <strain evidence="1 2">P5-119</strain>
    </source>
</reference>
<evidence type="ECO:0000313" key="1">
    <source>
        <dbReference type="EMBL" id="KIP62026.1"/>
    </source>
</evidence>
<name>A0A0D0ITE2_9BACT</name>